<dbReference type="SUPFAM" id="SSF141729">
    <property type="entry name" value="FimD N-terminal domain-like"/>
    <property type="match status" value="1"/>
</dbReference>
<dbReference type="InterPro" id="IPR037224">
    <property type="entry name" value="PapC_N_sf"/>
</dbReference>
<evidence type="ECO:0000259" key="11">
    <source>
        <dbReference type="Pfam" id="PF13953"/>
    </source>
</evidence>
<comment type="similarity">
    <text evidence="2 10">Belongs to the fimbrial export usher family.</text>
</comment>
<sequence length="821" mass="90007">MSHLISVGQNGYPLRVLSAVIFCVLNIPAAKAADYFSPDLIEMRGNIARDIDISRFSQAGGQSPGSWQVTVALNNQQVDEREVRFERVDEALSPVLTKADLLHWGVEANALPEFMAMRDDEQINELSTLLPGSYARLDFEAQRLEISIPQQYMQRNPQGTVPASEWDDGLNALFLNYSYSGATGSNENGSTNSQYANLRSGINLGPWRLRNYSTWNDGDRGSHWNSISTSLQRDIKALRSQFAVGDSYTSSEVFDSFGFRGVQLYSDDGMLPESQRGFAPVIRGIAQSNAQVTIRQNGNIIWQSYVPPGPFAIDDLYPTSSSGDLQVSIREADGTVRQFTQAFSAVPIMRREGQYSYALTAGKYRASSDSDKEPNFLQLTGSYGLPWTTTLYGGAIASEEYFSGALGIGKSFGDWGSLSFDATWAHSQLPDGSKDDGVSLRAQYSKDIAWSGTHFTLMGYRYSTEGFHDFQEANGEQNWQHRQNKRSKAQIDINQQVGDWGNINLSLYQQEYWGGDKEQTVNFGYNTSIDAINYGLNYSYSRQPWYGNGDHVVSFTVQVPLSRFLPNSWLNMSASSNKKGDVASSAGLSGVALADNNLSWNVQQGYDSRGGKVSGSASADYKASFGEYQLGYNYSRHQHQTTVGAMGGVVVHPYGVSLSQPLGETMALVKADDASKVKVSNNTGIYTDNKGFAVIPSVTPYRRNSLTLDSSSLNSRTDILNDTTTVVPTKGALALAEYPTVTGYKAMFHLQGATIPFGATVSVKNGSVTTESIVDDRQRVWLSGVPEKGTLSVRWENGSCQAAYQINNPSDGQATVTAQCR</sequence>
<evidence type="ECO:0000256" key="5">
    <source>
        <dbReference type="ARBA" id="ARBA00022558"/>
    </source>
</evidence>
<evidence type="ECO:0000313" key="14">
    <source>
        <dbReference type="Proteomes" id="UP000275331"/>
    </source>
</evidence>
<evidence type="ECO:0000256" key="3">
    <source>
        <dbReference type="ARBA" id="ARBA00022448"/>
    </source>
</evidence>
<dbReference type="FunFam" id="2.60.40.3110:FF:000001">
    <property type="entry name" value="Putative fimbrial outer membrane usher"/>
    <property type="match status" value="1"/>
</dbReference>
<evidence type="ECO:0000256" key="4">
    <source>
        <dbReference type="ARBA" id="ARBA00022452"/>
    </source>
</evidence>
<keyword evidence="8 10" id="KW-0472">Membrane</keyword>
<feature type="domain" description="PapC-like C-terminal" evidence="11">
    <location>
        <begin position="751"/>
        <end position="807"/>
    </location>
</feature>
<keyword evidence="5 10" id="KW-1029">Fimbrium biogenesis</keyword>
<dbReference type="InterPro" id="IPR025949">
    <property type="entry name" value="PapC-like_C"/>
</dbReference>
<evidence type="ECO:0000256" key="2">
    <source>
        <dbReference type="ARBA" id="ARBA00008064"/>
    </source>
</evidence>
<accession>A0A427UQX2</accession>
<dbReference type="Pfam" id="PF00577">
    <property type="entry name" value="Usher"/>
    <property type="match status" value="1"/>
</dbReference>
<dbReference type="Gene3D" id="2.60.40.2610">
    <property type="entry name" value="Outer membrane usher protein FimD, plug domain"/>
    <property type="match status" value="1"/>
</dbReference>
<evidence type="ECO:0000256" key="10">
    <source>
        <dbReference type="RuleBase" id="RU003884"/>
    </source>
</evidence>
<dbReference type="Proteomes" id="UP000275331">
    <property type="component" value="Unassembled WGS sequence"/>
</dbReference>
<name>A0A427UQX2_9ENTR</name>
<evidence type="ECO:0000256" key="1">
    <source>
        <dbReference type="ARBA" id="ARBA00004571"/>
    </source>
</evidence>
<gene>
    <name evidence="13" type="ORF">EGT71_19320</name>
</gene>
<reference evidence="13 14" key="1">
    <citation type="submission" date="2018-10" db="EMBL/GenBank/DDBJ databases">
        <title>Transmission dynamics of multidrug resistant bacteria on intensive care unit surfaces.</title>
        <authorList>
            <person name="D'Souza A.W."/>
            <person name="Potter R.F."/>
            <person name="Wallace M."/>
            <person name="Shupe A."/>
            <person name="Patel S."/>
            <person name="Sun S."/>
            <person name="Gul D."/>
            <person name="Kwon J.H."/>
            <person name="Andleeb S."/>
            <person name="Burnham C.-A.D."/>
            <person name="Dantas G."/>
        </authorList>
    </citation>
    <scope>NUCLEOTIDE SEQUENCE [LARGE SCALE GENOMIC DNA]</scope>
    <source>
        <strain evidence="13 14">AS_373</strain>
    </source>
</reference>
<evidence type="ECO:0000256" key="9">
    <source>
        <dbReference type="ARBA" id="ARBA00023237"/>
    </source>
</evidence>
<dbReference type="PROSITE" id="PS01151">
    <property type="entry name" value="FIMBRIAL_USHER"/>
    <property type="match status" value="1"/>
</dbReference>
<dbReference type="Gene3D" id="2.60.40.3110">
    <property type="match status" value="1"/>
</dbReference>
<dbReference type="GO" id="GO:0009279">
    <property type="term" value="C:cell outer membrane"/>
    <property type="evidence" value="ECO:0007669"/>
    <property type="project" value="UniProtKB-SubCell"/>
</dbReference>
<dbReference type="PANTHER" id="PTHR30451">
    <property type="entry name" value="OUTER MEMBRANE USHER PROTEIN"/>
    <property type="match status" value="1"/>
</dbReference>
<feature type="domain" description="PapC N-terminal" evidence="12">
    <location>
        <begin position="36"/>
        <end position="180"/>
    </location>
</feature>
<dbReference type="GO" id="GO:0009297">
    <property type="term" value="P:pilus assembly"/>
    <property type="evidence" value="ECO:0007669"/>
    <property type="project" value="InterPro"/>
</dbReference>
<dbReference type="Gene3D" id="2.60.40.2070">
    <property type="match status" value="1"/>
</dbReference>
<evidence type="ECO:0000313" key="13">
    <source>
        <dbReference type="EMBL" id="RSE22933.1"/>
    </source>
</evidence>
<dbReference type="GO" id="GO:0015473">
    <property type="term" value="F:fimbrial usher porin activity"/>
    <property type="evidence" value="ECO:0007669"/>
    <property type="project" value="InterPro"/>
</dbReference>
<proteinExistence type="inferred from homology"/>
<dbReference type="InterPro" id="IPR000015">
    <property type="entry name" value="Fimb_usher"/>
</dbReference>
<dbReference type="OrthoDB" id="6554712at2"/>
<dbReference type="InterPro" id="IPR025885">
    <property type="entry name" value="PapC_N"/>
</dbReference>
<dbReference type="PANTHER" id="PTHR30451:SF21">
    <property type="entry name" value="FIMBRIAL USHER DOMAIN-CONTAINING PROTEIN YDET-RELATED"/>
    <property type="match status" value="1"/>
</dbReference>
<keyword evidence="7" id="KW-0732">Signal</keyword>
<dbReference type="Gene3D" id="3.10.20.410">
    <property type="match status" value="1"/>
</dbReference>
<dbReference type="InterPro" id="IPR018030">
    <property type="entry name" value="Fimbrial_membr_usher_CS"/>
</dbReference>
<evidence type="ECO:0000256" key="7">
    <source>
        <dbReference type="ARBA" id="ARBA00022729"/>
    </source>
</evidence>
<dbReference type="Pfam" id="PF13954">
    <property type="entry name" value="PapC_N"/>
    <property type="match status" value="1"/>
</dbReference>
<keyword evidence="9 10" id="KW-0998">Cell outer membrane</keyword>
<dbReference type="RefSeq" id="WP_125294842.1">
    <property type="nucleotide sequence ID" value="NZ_JAPTZM010000005.1"/>
</dbReference>
<evidence type="ECO:0000259" key="12">
    <source>
        <dbReference type="Pfam" id="PF13954"/>
    </source>
</evidence>
<keyword evidence="4" id="KW-1134">Transmembrane beta strand</keyword>
<dbReference type="InterPro" id="IPR043142">
    <property type="entry name" value="PapC-like_C_sf"/>
</dbReference>
<dbReference type="AlphaFoldDB" id="A0A427UQX2"/>
<comment type="subcellular location">
    <subcellularLocation>
        <location evidence="1 10">Cell outer membrane</location>
        <topology evidence="1 10">Multi-pass membrane protein</topology>
    </subcellularLocation>
</comment>
<evidence type="ECO:0000256" key="8">
    <source>
        <dbReference type="ARBA" id="ARBA00023136"/>
    </source>
</evidence>
<evidence type="ECO:0000256" key="6">
    <source>
        <dbReference type="ARBA" id="ARBA00022692"/>
    </source>
</evidence>
<comment type="caution">
    <text evidence="13">The sequence shown here is derived from an EMBL/GenBank/DDBJ whole genome shotgun (WGS) entry which is preliminary data.</text>
</comment>
<dbReference type="InterPro" id="IPR042186">
    <property type="entry name" value="FimD_plug_dom"/>
</dbReference>
<protein>
    <submittedName>
        <fullName evidence="13">Fimbrial biogenesis outer membrane usher protein</fullName>
    </submittedName>
</protein>
<organism evidence="13 14">
    <name type="scientific">Atlantibacter subterraneus</name>
    <dbReference type="NCBI Taxonomy" id="255519"/>
    <lineage>
        <taxon>Bacteria</taxon>
        <taxon>Pseudomonadati</taxon>
        <taxon>Pseudomonadota</taxon>
        <taxon>Gammaproteobacteria</taxon>
        <taxon>Enterobacterales</taxon>
        <taxon>Enterobacteriaceae</taxon>
        <taxon>Atlantibacter</taxon>
    </lineage>
</organism>
<dbReference type="EMBL" id="RHXB01000015">
    <property type="protein sequence ID" value="RSE22933.1"/>
    <property type="molecule type" value="Genomic_DNA"/>
</dbReference>
<dbReference type="Pfam" id="PF13953">
    <property type="entry name" value="PapC_C"/>
    <property type="match status" value="1"/>
</dbReference>
<keyword evidence="6 10" id="KW-0812">Transmembrane</keyword>
<keyword evidence="3 10" id="KW-0813">Transport</keyword>